<dbReference type="SMART" id="SM00340">
    <property type="entry name" value="HALZ"/>
    <property type="match status" value="1"/>
</dbReference>
<dbReference type="EMBL" id="BAABME010029587">
    <property type="protein sequence ID" value="GAA0183866.1"/>
    <property type="molecule type" value="Genomic_DNA"/>
</dbReference>
<evidence type="ECO:0000256" key="5">
    <source>
        <dbReference type="ARBA" id="ARBA00023155"/>
    </source>
</evidence>
<dbReference type="InterPro" id="IPR009057">
    <property type="entry name" value="Homeodomain-like_sf"/>
</dbReference>
<dbReference type="PROSITE" id="PS00027">
    <property type="entry name" value="HOMEOBOX_1"/>
    <property type="match status" value="1"/>
</dbReference>
<evidence type="ECO:0000313" key="14">
    <source>
        <dbReference type="Proteomes" id="UP001454036"/>
    </source>
</evidence>
<evidence type="ECO:0000256" key="2">
    <source>
        <dbReference type="ARBA" id="ARBA00006074"/>
    </source>
</evidence>
<dbReference type="Proteomes" id="UP001454036">
    <property type="component" value="Unassembled WGS sequence"/>
</dbReference>
<evidence type="ECO:0000256" key="8">
    <source>
        <dbReference type="PROSITE-ProRule" id="PRU00108"/>
    </source>
</evidence>
<dbReference type="InterPro" id="IPR017970">
    <property type="entry name" value="Homeobox_CS"/>
</dbReference>
<dbReference type="SUPFAM" id="SSF46689">
    <property type="entry name" value="Homeodomain-like"/>
    <property type="match status" value="1"/>
</dbReference>
<dbReference type="PANTHER" id="PTHR45714">
    <property type="entry name" value="HOMEOBOX-LEUCINE ZIPPER PROTEIN HAT14"/>
    <property type="match status" value="1"/>
</dbReference>
<dbReference type="InterPro" id="IPR001356">
    <property type="entry name" value="HD"/>
</dbReference>
<reference evidence="13 14" key="1">
    <citation type="submission" date="2024-01" db="EMBL/GenBank/DDBJ databases">
        <title>The complete chloroplast genome sequence of Lithospermum erythrorhizon: insights into the phylogenetic relationship among Boraginaceae species and the maternal lineages of purple gromwells.</title>
        <authorList>
            <person name="Okada T."/>
            <person name="Watanabe K."/>
        </authorList>
    </citation>
    <scope>NUCLEOTIDE SEQUENCE [LARGE SCALE GENOMIC DNA]</scope>
</reference>
<feature type="region of interest" description="Disordered" evidence="11">
    <location>
        <begin position="173"/>
        <end position="205"/>
    </location>
</feature>
<feature type="region of interest" description="Disordered" evidence="11">
    <location>
        <begin position="1"/>
        <end position="49"/>
    </location>
</feature>
<comment type="caution">
    <text evidence="13">The sequence shown here is derived from an EMBL/GenBank/DDBJ whole genome shotgun (WGS) entry which is preliminary data.</text>
</comment>
<evidence type="ECO:0000256" key="4">
    <source>
        <dbReference type="ARBA" id="ARBA00023125"/>
    </source>
</evidence>
<evidence type="ECO:0000256" key="11">
    <source>
        <dbReference type="SAM" id="MobiDB-lite"/>
    </source>
</evidence>
<dbReference type="Pfam" id="PF00046">
    <property type="entry name" value="Homeodomain"/>
    <property type="match status" value="1"/>
</dbReference>
<keyword evidence="4 8" id="KW-0238">DNA-binding</keyword>
<evidence type="ECO:0000256" key="7">
    <source>
        <dbReference type="ARBA" id="ARBA00023242"/>
    </source>
</evidence>
<comment type="subcellular location">
    <subcellularLocation>
        <location evidence="1 8 9">Nucleus</location>
    </subcellularLocation>
</comment>
<proteinExistence type="inferred from homology"/>
<keyword evidence="3" id="KW-0805">Transcription regulation</keyword>
<name>A0AAV3RW48_LITER</name>
<dbReference type="FunFam" id="1.10.10.60:FF:000577">
    <property type="entry name" value="Homeobox-leucine zipper protein 18"/>
    <property type="match status" value="1"/>
</dbReference>
<accession>A0AAV3RW48</accession>
<evidence type="ECO:0000256" key="1">
    <source>
        <dbReference type="ARBA" id="ARBA00004123"/>
    </source>
</evidence>
<dbReference type="Pfam" id="PF02183">
    <property type="entry name" value="HALZ"/>
    <property type="match status" value="1"/>
</dbReference>
<evidence type="ECO:0000313" key="13">
    <source>
        <dbReference type="EMBL" id="GAA0183866.1"/>
    </source>
</evidence>
<dbReference type="Gene3D" id="1.10.10.60">
    <property type="entry name" value="Homeodomain-like"/>
    <property type="match status" value="1"/>
</dbReference>
<dbReference type="GO" id="GO:0005634">
    <property type="term" value="C:nucleus"/>
    <property type="evidence" value="ECO:0007669"/>
    <property type="project" value="UniProtKB-SubCell"/>
</dbReference>
<dbReference type="SMART" id="SM00389">
    <property type="entry name" value="HOX"/>
    <property type="match status" value="1"/>
</dbReference>
<keyword evidence="5 8" id="KW-0371">Homeobox</keyword>
<evidence type="ECO:0000256" key="3">
    <source>
        <dbReference type="ARBA" id="ARBA00023015"/>
    </source>
</evidence>
<dbReference type="PANTHER" id="PTHR45714:SF39">
    <property type="entry name" value="HOMEOBOX-LEUCINE ZIPPER PROTEIN HAT14"/>
    <property type="match status" value="1"/>
</dbReference>
<feature type="DNA-binding region" description="Homeobox" evidence="8">
    <location>
        <begin position="199"/>
        <end position="258"/>
    </location>
</feature>
<evidence type="ECO:0000256" key="9">
    <source>
        <dbReference type="RuleBase" id="RU000682"/>
    </source>
</evidence>
<sequence>MELALSLGDGSPKGFPFLHKSEKMSSRSKDEELGFCMGLGRPSEGDNEGRKEEMLLRNINEKRGSLDPPLQLDLLPFSPVPRTQTSNSSFGFPWLSQNLASVAVATEPVSSCGPVKVLELNRRLSRVEEVDEGGAISSLSPISPVSSFHMDYTLNRNGRIMGKRDFEGAIIMGHNNNNESEDRGGSSRGSDDEENGSGNSRKKLRLTKQQSAFLEESFKEHCTLNPKQKLALAKQLNLRPRQVEVWFQNRRARTKLKQTEVDCEYLKRCCEALTEENRRLQKELQELRALKAPQPFYMQLPATTLTMCPSCERVVSSSTSASATATAPPSTTMTTNVAPASANGAANTTLSLAKSNLFPFSPAQIQAQKAAS</sequence>
<evidence type="ECO:0000256" key="6">
    <source>
        <dbReference type="ARBA" id="ARBA00023163"/>
    </source>
</evidence>
<feature type="coiled-coil region" evidence="10">
    <location>
        <begin position="263"/>
        <end position="290"/>
    </location>
</feature>
<feature type="domain" description="Homeobox" evidence="12">
    <location>
        <begin position="197"/>
        <end position="257"/>
    </location>
</feature>
<organism evidence="13 14">
    <name type="scientific">Lithospermum erythrorhizon</name>
    <name type="common">Purple gromwell</name>
    <name type="synonym">Lithospermum officinale var. erythrorhizon</name>
    <dbReference type="NCBI Taxonomy" id="34254"/>
    <lineage>
        <taxon>Eukaryota</taxon>
        <taxon>Viridiplantae</taxon>
        <taxon>Streptophyta</taxon>
        <taxon>Embryophyta</taxon>
        <taxon>Tracheophyta</taxon>
        <taxon>Spermatophyta</taxon>
        <taxon>Magnoliopsida</taxon>
        <taxon>eudicotyledons</taxon>
        <taxon>Gunneridae</taxon>
        <taxon>Pentapetalae</taxon>
        <taxon>asterids</taxon>
        <taxon>lamiids</taxon>
        <taxon>Boraginales</taxon>
        <taxon>Boraginaceae</taxon>
        <taxon>Boraginoideae</taxon>
        <taxon>Lithospermeae</taxon>
        <taxon>Lithospermum</taxon>
    </lineage>
</organism>
<dbReference type="PROSITE" id="PS50071">
    <property type="entry name" value="HOMEOBOX_2"/>
    <property type="match status" value="1"/>
</dbReference>
<dbReference type="GO" id="GO:0043565">
    <property type="term" value="F:sequence-specific DNA binding"/>
    <property type="evidence" value="ECO:0007669"/>
    <property type="project" value="InterPro"/>
</dbReference>
<dbReference type="GO" id="GO:0000981">
    <property type="term" value="F:DNA-binding transcription factor activity, RNA polymerase II-specific"/>
    <property type="evidence" value="ECO:0007669"/>
    <property type="project" value="InterPro"/>
</dbReference>
<feature type="compositionally biased region" description="Basic and acidic residues" evidence="11">
    <location>
        <begin position="19"/>
        <end position="32"/>
    </location>
</feature>
<dbReference type="InterPro" id="IPR050762">
    <property type="entry name" value="HD-ZIP_Homeobox_LZ_Class_II"/>
</dbReference>
<gene>
    <name evidence="13" type="ORF">LIER_42476</name>
</gene>
<dbReference type="CDD" id="cd00086">
    <property type="entry name" value="homeodomain"/>
    <property type="match status" value="1"/>
</dbReference>
<protein>
    <recommendedName>
        <fullName evidence="12">Homeobox domain-containing protein</fullName>
    </recommendedName>
</protein>
<keyword evidence="7 8" id="KW-0539">Nucleus</keyword>
<dbReference type="InterPro" id="IPR003106">
    <property type="entry name" value="Leu_zip_homeo"/>
</dbReference>
<keyword evidence="6" id="KW-0804">Transcription</keyword>
<comment type="similarity">
    <text evidence="2">Belongs to the HD-ZIP homeobox family. Class II subfamily.</text>
</comment>
<keyword evidence="14" id="KW-1185">Reference proteome</keyword>
<keyword evidence="10" id="KW-0175">Coiled coil</keyword>
<dbReference type="AlphaFoldDB" id="A0AAV3RW48"/>
<evidence type="ECO:0000256" key="10">
    <source>
        <dbReference type="SAM" id="Coils"/>
    </source>
</evidence>
<evidence type="ECO:0000259" key="12">
    <source>
        <dbReference type="PROSITE" id="PS50071"/>
    </source>
</evidence>